<dbReference type="AlphaFoldDB" id="X6NDA0"/>
<accession>X6NDA0</accession>
<dbReference type="EMBL" id="ASPP01009733">
    <property type="protein sequence ID" value="ETO23749.1"/>
    <property type="molecule type" value="Genomic_DNA"/>
</dbReference>
<name>X6NDA0_RETFI</name>
<evidence type="ECO:0000313" key="2">
    <source>
        <dbReference type="Proteomes" id="UP000023152"/>
    </source>
</evidence>
<comment type="caution">
    <text evidence="1">The sequence shown here is derived from an EMBL/GenBank/DDBJ whole genome shotgun (WGS) entry which is preliminary data.</text>
</comment>
<sequence length="292" mass="33991">MARLKEEADKNIIEQEKETISKVKITTRNDEINKIIPILKPRLEKMIQECAKYHWGADYVYDKWLWNLYEVLSITRSIKNKIKGHEGEGDEKVNGYIQSINACLELSNDNRLLGTLINEYKKYVEKLTDEKRKTTIKNLQCAYDNKEEKIFYEKIQKLNPVKRVIIQDDNGKAVKSESEVCRMLARQYRELLSQEGGNDNNSDREIKKTVEKIIEEAHLNFDSRLDGDFLIDELNAVAKEIPKDRATFLDAILNELVVELIMGMPEQIMRLYNVDAGIEDDNVAKKKTCLQM</sequence>
<reference evidence="1 2" key="1">
    <citation type="journal article" date="2013" name="Curr. Biol.">
        <title>The Genome of the Foraminiferan Reticulomyxa filosa.</title>
        <authorList>
            <person name="Glockner G."/>
            <person name="Hulsmann N."/>
            <person name="Schleicher M."/>
            <person name="Noegel A.A."/>
            <person name="Eichinger L."/>
            <person name="Gallinger C."/>
            <person name="Pawlowski J."/>
            <person name="Sierra R."/>
            <person name="Euteneuer U."/>
            <person name="Pillet L."/>
            <person name="Moustafa A."/>
            <person name="Platzer M."/>
            <person name="Groth M."/>
            <person name="Szafranski K."/>
            <person name="Schliwa M."/>
        </authorList>
    </citation>
    <scope>NUCLEOTIDE SEQUENCE [LARGE SCALE GENOMIC DNA]</scope>
</reference>
<protein>
    <submittedName>
        <fullName evidence="1">Uncharacterized protein</fullName>
    </submittedName>
</protein>
<gene>
    <name evidence="1" type="ORF">RFI_13429</name>
</gene>
<proteinExistence type="predicted"/>
<keyword evidence="2" id="KW-1185">Reference proteome</keyword>
<dbReference type="Proteomes" id="UP000023152">
    <property type="component" value="Unassembled WGS sequence"/>
</dbReference>
<evidence type="ECO:0000313" key="1">
    <source>
        <dbReference type="EMBL" id="ETO23749.1"/>
    </source>
</evidence>
<organism evidence="1 2">
    <name type="scientific">Reticulomyxa filosa</name>
    <dbReference type="NCBI Taxonomy" id="46433"/>
    <lineage>
        <taxon>Eukaryota</taxon>
        <taxon>Sar</taxon>
        <taxon>Rhizaria</taxon>
        <taxon>Retaria</taxon>
        <taxon>Foraminifera</taxon>
        <taxon>Monothalamids</taxon>
        <taxon>Reticulomyxidae</taxon>
        <taxon>Reticulomyxa</taxon>
    </lineage>
</organism>